<organism evidence="7">
    <name type="scientific">marine sediment metagenome</name>
    <dbReference type="NCBI Taxonomy" id="412755"/>
    <lineage>
        <taxon>unclassified sequences</taxon>
        <taxon>metagenomes</taxon>
        <taxon>ecological metagenomes</taxon>
    </lineage>
</organism>
<dbReference type="InterPro" id="IPR050736">
    <property type="entry name" value="Sensor_HK_Regulatory"/>
</dbReference>
<dbReference type="EC" id="2.7.13.3" evidence="2"/>
<reference evidence="7" key="1">
    <citation type="journal article" date="2014" name="Front. Microbiol.">
        <title>High frequency of phylogenetically diverse reductive dehalogenase-homologous genes in deep subseafloor sedimentary metagenomes.</title>
        <authorList>
            <person name="Kawai M."/>
            <person name="Futagami T."/>
            <person name="Toyoda A."/>
            <person name="Takaki Y."/>
            <person name="Nishi S."/>
            <person name="Hori S."/>
            <person name="Arai W."/>
            <person name="Tsubouchi T."/>
            <person name="Morono Y."/>
            <person name="Uchiyama I."/>
            <person name="Ito T."/>
            <person name="Fujiyama A."/>
            <person name="Inagaki F."/>
            <person name="Takami H."/>
        </authorList>
    </citation>
    <scope>NUCLEOTIDE SEQUENCE</scope>
    <source>
        <strain evidence="7">Expedition CK06-06</strain>
    </source>
</reference>
<accession>X1AAR8</accession>
<evidence type="ECO:0000256" key="5">
    <source>
        <dbReference type="ARBA" id="ARBA00023012"/>
    </source>
</evidence>
<dbReference type="Pfam" id="PF02518">
    <property type="entry name" value="HATPase_c"/>
    <property type="match status" value="1"/>
</dbReference>
<keyword evidence="4" id="KW-0418">Kinase</keyword>
<comment type="caution">
    <text evidence="7">The sequence shown here is derived from an EMBL/GenBank/DDBJ whole genome shotgun (WGS) entry which is preliminary data.</text>
</comment>
<dbReference type="GO" id="GO:0000160">
    <property type="term" value="P:phosphorelay signal transduction system"/>
    <property type="evidence" value="ECO:0007669"/>
    <property type="project" value="UniProtKB-KW"/>
</dbReference>
<evidence type="ECO:0000256" key="2">
    <source>
        <dbReference type="ARBA" id="ARBA00012438"/>
    </source>
</evidence>
<sequence>SRIPIKDRIIEGTGLGLYLSKKIANLLGGDIRAESEFGKGSVFTLTLPLKG</sequence>
<dbReference type="AlphaFoldDB" id="X1AAR8"/>
<proteinExistence type="predicted"/>
<keyword evidence="5" id="KW-0902">Two-component regulatory system</keyword>
<dbReference type="InterPro" id="IPR003594">
    <property type="entry name" value="HATPase_dom"/>
</dbReference>
<name>X1AAR8_9ZZZZ</name>
<dbReference type="GO" id="GO:0004673">
    <property type="term" value="F:protein histidine kinase activity"/>
    <property type="evidence" value="ECO:0007669"/>
    <property type="project" value="UniProtKB-EC"/>
</dbReference>
<dbReference type="PANTHER" id="PTHR43711:SF1">
    <property type="entry name" value="HISTIDINE KINASE 1"/>
    <property type="match status" value="1"/>
</dbReference>
<dbReference type="InterPro" id="IPR036890">
    <property type="entry name" value="HATPase_C_sf"/>
</dbReference>
<evidence type="ECO:0000256" key="1">
    <source>
        <dbReference type="ARBA" id="ARBA00000085"/>
    </source>
</evidence>
<dbReference type="Gene3D" id="3.30.565.10">
    <property type="entry name" value="Histidine kinase-like ATPase, C-terminal domain"/>
    <property type="match status" value="1"/>
</dbReference>
<evidence type="ECO:0000259" key="6">
    <source>
        <dbReference type="Pfam" id="PF02518"/>
    </source>
</evidence>
<protein>
    <recommendedName>
        <fullName evidence="2">histidine kinase</fullName>
        <ecNumber evidence="2">2.7.13.3</ecNumber>
    </recommendedName>
</protein>
<dbReference type="InterPro" id="IPR004358">
    <property type="entry name" value="Sig_transdc_His_kin-like_C"/>
</dbReference>
<evidence type="ECO:0000256" key="3">
    <source>
        <dbReference type="ARBA" id="ARBA00022679"/>
    </source>
</evidence>
<feature type="non-terminal residue" evidence="7">
    <location>
        <position position="1"/>
    </location>
</feature>
<keyword evidence="3" id="KW-0808">Transferase</keyword>
<evidence type="ECO:0000256" key="4">
    <source>
        <dbReference type="ARBA" id="ARBA00022777"/>
    </source>
</evidence>
<comment type="catalytic activity">
    <reaction evidence="1">
        <text>ATP + protein L-histidine = ADP + protein N-phospho-L-histidine.</text>
        <dbReference type="EC" id="2.7.13.3"/>
    </reaction>
</comment>
<dbReference type="EMBL" id="BART01009677">
    <property type="protein sequence ID" value="GAG79545.1"/>
    <property type="molecule type" value="Genomic_DNA"/>
</dbReference>
<evidence type="ECO:0000313" key="7">
    <source>
        <dbReference type="EMBL" id="GAG79545.1"/>
    </source>
</evidence>
<gene>
    <name evidence="7" type="ORF">S01H4_21377</name>
</gene>
<dbReference type="PANTHER" id="PTHR43711">
    <property type="entry name" value="TWO-COMPONENT HISTIDINE KINASE"/>
    <property type="match status" value="1"/>
</dbReference>
<dbReference type="SUPFAM" id="SSF55874">
    <property type="entry name" value="ATPase domain of HSP90 chaperone/DNA topoisomerase II/histidine kinase"/>
    <property type="match status" value="1"/>
</dbReference>
<dbReference type="PRINTS" id="PR00344">
    <property type="entry name" value="BCTRLSENSOR"/>
</dbReference>
<feature type="domain" description="Histidine kinase/HSP90-like ATPase" evidence="6">
    <location>
        <begin position="10"/>
        <end position="50"/>
    </location>
</feature>